<gene>
    <name evidence="1" type="ORF">NSJP_3552</name>
</gene>
<keyword evidence="2" id="KW-1185">Reference proteome</keyword>
<accession>A0A1W1IA11</accession>
<dbReference type="STRING" id="1325564.NSJP_3552"/>
<evidence type="ECO:0000313" key="1">
    <source>
        <dbReference type="EMBL" id="SLM49719.1"/>
    </source>
</evidence>
<reference evidence="1 2" key="1">
    <citation type="submission" date="2017-03" db="EMBL/GenBank/DDBJ databases">
        <authorList>
            <person name="Afonso C.L."/>
            <person name="Miller P.J."/>
            <person name="Scott M.A."/>
            <person name="Spackman E."/>
            <person name="Goraichik I."/>
            <person name="Dimitrov K.M."/>
            <person name="Suarez D.L."/>
            <person name="Swayne D.E."/>
        </authorList>
    </citation>
    <scope>NUCLEOTIDE SEQUENCE [LARGE SCALE GENOMIC DNA]</scope>
    <source>
        <strain evidence="1">Genome sequencing of Nitrospira japonica strain NJ11</strain>
    </source>
</reference>
<sequence length="155" mass="15954">MTSTALVTCLTGTSVFVALTMTSGASRTVDRSTGILSGGAAAGSPAWSGTGDSAEIGPAPWPGIGASSAEAAWRGTKMPSANTSARNPNETEHGDMRTSLWLEGCYFLRQLGLLTHGSTFPCAFPWNDVHSGVAAGSLPVYSGGTVMDSHHLPRR</sequence>
<dbReference type="KEGG" id="nja:NSJP_3552"/>
<name>A0A1W1IA11_9BACT</name>
<dbReference type="EMBL" id="LT828648">
    <property type="protein sequence ID" value="SLM49719.1"/>
    <property type="molecule type" value="Genomic_DNA"/>
</dbReference>
<dbReference type="AlphaFoldDB" id="A0A1W1IA11"/>
<dbReference type="Proteomes" id="UP000192042">
    <property type="component" value="Chromosome I"/>
</dbReference>
<organism evidence="1 2">
    <name type="scientific">Nitrospira japonica</name>
    <dbReference type="NCBI Taxonomy" id="1325564"/>
    <lineage>
        <taxon>Bacteria</taxon>
        <taxon>Pseudomonadati</taxon>
        <taxon>Nitrospirota</taxon>
        <taxon>Nitrospiria</taxon>
        <taxon>Nitrospirales</taxon>
        <taxon>Nitrospiraceae</taxon>
        <taxon>Nitrospira</taxon>
    </lineage>
</organism>
<evidence type="ECO:0000313" key="2">
    <source>
        <dbReference type="Proteomes" id="UP000192042"/>
    </source>
</evidence>
<protein>
    <submittedName>
        <fullName evidence="1">Uncharacterized protein</fullName>
    </submittedName>
</protein>
<proteinExistence type="predicted"/>